<evidence type="ECO:0000313" key="3">
    <source>
        <dbReference type="Proteomes" id="UP000075763"/>
    </source>
</evidence>
<evidence type="ECO:0000256" key="1">
    <source>
        <dbReference type="SAM" id="SignalP"/>
    </source>
</evidence>
<reference evidence="2 3" key="1">
    <citation type="submission" date="2016-03" db="EMBL/GenBank/DDBJ databases">
        <authorList>
            <person name="Zhang H."/>
            <person name="Liu R."/>
            <person name="Wang M."/>
            <person name="Wang H."/>
            <person name="Wang L."/>
            <person name="Song L."/>
        </authorList>
    </citation>
    <scope>NUCLEOTIDE SEQUENCE [LARGE SCALE GENOMIC DNA]</scope>
    <source>
        <strain evidence="2 3">DSM 16099</strain>
    </source>
</reference>
<keyword evidence="1" id="KW-0732">Signal</keyword>
<proteinExistence type="predicted"/>
<dbReference type="AlphaFoldDB" id="A0ABD4EN25"/>
<dbReference type="EMBL" id="LVCN01000044">
    <property type="protein sequence ID" value="KYL32695.1"/>
    <property type="molecule type" value="Genomic_DNA"/>
</dbReference>
<name>A0ABD4EN25_9GAMM</name>
<comment type="caution">
    <text evidence="2">The sequence shown here is derived from an EMBL/GenBank/DDBJ whole genome shotgun (WGS) entry which is preliminary data.</text>
</comment>
<evidence type="ECO:0000313" key="2">
    <source>
        <dbReference type="EMBL" id="KYL32695.1"/>
    </source>
</evidence>
<protein>
    <recommendedName>
        <fullName evidence="4">Secreted protein</fullName>
    </recommendedName>
</protein>
<gene>
    <name evidence="2" type="ORF">A2I96_17650</name>
</gene>
<feature type="chain" id="PRO_5044837291" description="Secreted protein" evidence="1">
    <location>
        <begin position="26"/>
        <end position="80"/>
    </location>
</feature>
<feature type="signal peptide" evidence="1">
    <location>
        <begin position="1"/>
        <end position="25"/>
    </location>
</feature>
<sequence>MSLPQKAQRLLTSLCIILLPLTTFARRKAAPTGYFNLPASRSPPLVTLYLSPLTFKKTRDKPAATKYKQKNRCIKQRLLI</sequence>
<dbReference type="Proteomes" id="UP000075763">
    <property type="component" value="Unassembled WGS sequence"/>
</dbReference>
<organism evidence="2 3">
    <name type="scientific">Pseudoalteromonas tetraodonis</name>
    <dbReference type="NCBI Taxonomy" id="43659"/>
    <lineage>
        <taxon>Bacteria</taxon>
        <taxon>Pseudomonadati</taxon>
        <taxon>Pseudomonadota</taxon>
        <taxon>Gammaproteobacteria</taxon>
        <taxon>Alteromonadales</taxon>
        <taxon>Pseudoalteromonadaceae</taxon>
        <taxon>Pseudoalteromonas</taxon>
    </lineage>
</organism>
<accession>A0ABD4EN25</accession>
<evidence type="ECO:0008006" key="4">
    <source>
        <dbReference type="Google" id="ProtNLM"/>
    </source>
</evidence>